<sequence>MHPLRLRVVGGAPFAPKPLRLRAVGGAPFTP</sequence>
<accession>A0ABR9MJL2</accession>
<protein>
    <submittedName>
        <fullName evidence="1">Uncharacterized protein</fullName>
    </submittedName>
</protein>
<reference evidence="1 2" key="1">
    <citation type="submission" date="2020-10" db="EMBL/GenBank/DDBJ databases">
        <title>Sequencing the genomes of 1000 actinobacteria strains.</title>
        <authorList>
            <person name="Klenk H.-P."/>
        </authorList>
    </citation>
    <scope>NUCLEOTIDE SEQUENCE [LARGE SCALE GENOMIC DNA]</scope>
    <source>
        <strain evidence="1 2">DSM 43173</strain>
    </source>
</reference>
<evidence type="ECO:0000313" key="1">
    <source>
        <dbReference type="EMBL" id="MBE1592735.1"/>
    </source>
</evidence>
<proteinExistence type="predicted"/>
<dbReference type="EMBL" id="JADBEK010000001">
    <property type="protein sequence ID" value="MBE1592735.1"/>
    <property type="molecule type" value="Genomic_DNA"/>
</dbReference>
<evidence type="ECO:0000313" key="2">
    <source>
        <dbReference type="Proteomes" id="UP000633509"/>
    </source>
</evidence>
<keyword evidence="2" id="KW-1185">Reference proteome</keyword>
<organism evidence="1 2">
    <name type="scientific">Nonomuraea angiospora</name>
    <dbReference type="NCBI Taxonomy" id="46172"/>
    <lineage>
        <taxon>Bacteria</taxon>
        <taxon>Bacillati</taxon>
        <taxon>Actinomycetota</taxon>
        <taxon>Actinomycetes</taxon>
        <taxon>Streptosporangiales</taxon>
        <taxon>Streptosporangiaceae</taxon>
        <taxon>Nonomuraea</taxon>
    </lineage>
</organism>
<gene>
    <name evidence="1" type="ORF">H4W80_010993</name>
</gene>
<dbReference type="Proteomes" id="UP000633509">
    <property type="component" value="Unassembled WGS sequence"/>
</dbReference>
<name>A0ABR9MJL2_9ACTN</name>
<comment type="caution">
    <text evidence="1">The sequence shown here is derived from an EMBL/GenBank/DDBJ whole genome shotgun (WGS) entry which is preliminary data.</text>
</comment>